<dbReference type="GO" id="GO:0010200">
    <property type="term" value="P:response to chitin"/>
    <property type="evidence" value="ECO:0007669"/>
    <property type="project" value="TreeGrafter"/>
</dbReference>
<feature type="domain" description="C2H2-type" evidence="10">
    <location>
        <begin position="55"/>
        <end position="77"/>
    </location>
</feature>
<dbReference type="PROSITE" id="PS00028">
    <property type="entry name" value="ZINC_FINGER_C2H2_1"/>
    <property type="match status" value="2"/>
</dbReference>
<evidence type="ECO:0000256" key="7">
    <source>
        <dbReference type="ARBA" id="ARBA00023163"/>
    </source>
</evidence>
<evidence type="ECO:0000256" key="3">
    <source>
        <dbReference type="ARBA" id="ARBA00022737"/>
    </source>
</evidence>
<dbReference type="InterPro" id="IPR013087">
    <property type="entry name" value="Znf_C2H2_type"/>
</dbReference>
<sequence>MMLQAKVGESGEFKCKTCNKQFLSFQALGGHRASHKKLKPMLSNLSCSMVAPKLHRCSICGLVFGIGQALGGHMRKHRVSSNDSLPPTIRDQDLPESNKKIRLLLDLNLTPHENDRNLNLRTPVLHLFL</sequence>
<dbReference type="GO" id="GO:0005634">
    <property type="term" value="C:nucleus"/>
    <property type="evidence" value="ECO:0007669"/>
    <property type="project" value="UniProtKB-SubCell"/>
</dbReference>
<evidence type="ECO:0000256" key="2">
    <source>
        <dbReference type="ARBA" id="ARBA00022723"/>
    </source>
</evidence>
<dbReference type="GO" id="GO:0006950">
    <property type="term" value="P:response to stress"/>
    <property type="evidence" value="ECO:0007669"/>
    <property type="project" value="TreeGrafter"/>
</dbReference>
<evidence type="ECO:0000256" key="5">
    <source>
        <dbReference type="ARBA" id="ARBA00022833"/>
    </source>
</evidence>
<dbReference type="EMBL" id="CP039347">
    <property type="protein sequence ID" value="QCD88330.1"/>
    <property type="molecule type" value="Genomic_DNA"/>
</dbReference>
<dbReference type="SMART" id="SM00355">
    <property type="entry name" value="ZnF_C2H2"/>
    <property type="match status" value="2"/>
</dbReference>
<dbReference type="AlphaFoldDB" id="A0A4D6LII9"/>
<keyword evidence="2" id="KW-0479">Metal-binding</keyword>
<organism evidence="11 12">
    <name type="scientific">Vigna unguiculata</name>
    <name type="common">Cowpea</name>
    <dbReference type="NCBI Taxonomy" id="3917"/>
    <lineage>
        <taxon>Eukaryota</taxon>
        <taxon>Viridiplantae</taxon>
        <taxon>Streptophyta</taxon>
        <taxon>Embryophyta</taxon>
        <taxon>Tracheophyta</taxon>
        <taxon>Spermatophyta</taxon>
        <taxon>Magnoliopsida</taxon>
        <taxon>eudicotyledons</taxon>
        <taxon>Gunneridae</taxon>
        <taxon>Pentapetalae</taxon>
        <taxon>rosids</taxon>
        <taxon>fabids</taxon>
        <taxon>Fabales</taxon>
        <taxon>Fabaceae</taxon>
        <taxon>Papilionoideae</taxon>
        <taxon>50 kb inversion clade</taxon>
        <taxon>NPAAA clade</taxon>
        <taxon>indigoferoid/millettioid clade</taxon>
        <taxon>Phaseoleae</taxon>
        <taxon>Vigna</taxon>
    </lineage>
</organism>
<dbReference type="Gene3D" id="3.30.160.60">
    <property type="entry name" value="Classic Zinc Finger"/>
    <property type="match status" value="1"/>
</dbReference>
<evidence type="ECO:0000313" key="12">
    <source>
        <dbReference type="Proteomes" id="UP000501690"/>
    </source>
</evidence>
<dbReference type="Proteomes" id="UP000501690">
    <property type="component" value="Linkage Group LG3"/>
</dbReference>
<keyword evidence="12" id="KW-1185">Reference proteome</keyword>
<evidence type="ECO:0000256" key="1">
    <source>
        <dbReference type="ARBA" id="ARBA00004123"/>
    </source>
</evidence>
<dbReference type="PROSITE" id="PS50157">
    <property type="entry name" value="ZINC_FINGER_C2H2_2"/>
    <property type="match status" value="2"/>
</dbReference>
<reference evidence="11 12" key="1">
    <citation type="submission" date="2019-04" db="EMBL/GenBank/DDBJ databases">
        <title>An improved genome assembly and genetic linkage map for asparagus bean, Vigna unguiculata ssp. sesquipedialis.</title>
        <authorList>
            <person name="Xia Q."/>
            <person name="Zhang R."/>
            <person name="Dong Y."/>
        </authorList>
    </citation>
    <scope>NUCLEOTIDE SEQUENCE [LARGE SCALE GENOMIC DNA]</scope>
    <source>
        <tissue evidence="11">Leaf</tissue>
    </source>
</reference>
<feature type="domain" description="C2H2-type" evidence="10">
    <location>
        <begin position="13"/>
        <end position="40"/>
    </location>
</feature>
<evidence type="ECO:0000256" key="9">
    <source>
        <dbReference type="PROSITE-ProRule" id="PRU00042"/>
    </source>
</evidence>
<evidence type="ECO:0000259" key="10">
    <source>
        <dbReference type="PROSITE" id="PS50157"/>
    </source>
</evidence>
<evidence type="ECO:0000256" key="6">
    <source>
        <dbReference type="ARBA" id="ARBA00023015"/>
    </source>
</evidence>
<dbReference type="PANTHER" id="PTHR26374">
    <property type="entry name" value="ZINC FINGER PROTEIN ZAT5"/>
    <property type="match status" value="1"/>
</dbReference>
<protein>
    <recommendedName>
        <fullName evidence="10">C2H2-type domain-containing protein</fullName>
    </recommendedName>
</protein>
<keyword evidence="7" id="KW-0804">Transcription</keyword>
<comment type="subcellular location">
    <subcellularLocation>
        <location evidence="1">Nucleus</location>
    </subcellularLocation>
</comment>
<dbReference type="Pfam" id="PF13912">
    <property type="entry name" value="zf-C2H2_6"/>
    <property type="match status" value="2"/>
</dbReference>
<gene>
    <name evidence="11" type="ORF">DEO72_LG3g2874</name>
</gene>
<keyword evidence="5" id="KW-0862">Zinc</keyword>
<name>A0A4D6LII9_VIGUN</name>
<keyword evidence="6" id="KW-0805">Transcription regulation</keyword>
<dbReference type="SUPFAM" id="SSF57667">
    <property type="entry name" value="beta-beta-alpha zinc fingers"/>
    <property type="match status" value="1"/>
</dbReference>
<dbReference type="PANTHER" id="PTHR26374:SF460">
    <property type="entry name" value="TYPE ZINC FINGER TRANSCRIPTION FACTOR FAMILY PROTEIN, PUTATIVE-RELATED"/>
    <property type="match status" value="1"/>
</dbReference>
<dbReference type="GO" id="GO:0008270">
    <property type="term" value="F:zinc ion binding"/>
    <property type="evidence" value="ECO:0007669"/>
    <property type="project" value="UniProtKB-KW"/>
</dbReference>
<keyword evidence="4 9" id="KW-0863">Zinc-finger</keyword>
<keyword evidence="3" id="KW-0677">Repeat</keyword>
<keyword evidence="8" id="KW-0539">Nucleus</keyword>
<dbReference type="InterPro" id="IPR036236">
    <property type="entry name" value="Znf_C2H2_sf"/>
</dbReference>
<evidence type="ECO:0000256" key="8">
    <source>
        <dbReference type="ARBA" id="ARBA00023242"/>
    </source>
</evidence>
<accession>A0A4D6LII9</accession>
<evidence type="ECO:0000256" key="4">
    <source>
        <dbReference type="ARBA" id="ARBA00022771"/>
    </source>
</evidence>
<proteinExistence type="predicted"/>
<evidence type="ECO:0000313" key="11">
    <source>
        <dbReference type="EMBL" id="QCD88330.1"/>
    </source>
</evidence>